<dbReference type="EC" id="2.7.4.27" evidence="5"/>
<comment type="caution">
    <text evidence="6">The sequence shown here is derived from an EMBL/GenBank/DDBJ whole genome shotgun (WGS) entry which is preliminary data.</text>
</comment>
<comment type="catalytic activity">
    <reaction evidence="5">
        <text>N(tele)-phospho-L-histidyl/L-threonyl-[pyruvate, phosphate dikinase] + ADP = N(tele)-phospho-L-histidyl/O-phospho-L-threonyl-[pyruvate, phosphate dikinase] + AMP + H(+)</text>
        <dbReference type="Rhea" id="RHEA:43692"/>
        <dbReference type="Rhea" id="RHEA-COMP:10650"/>
        <dbReference type="Rhea" id="RHEA-COMP:10651"/>
        <dbReference type="ChEBI" id="CHEBI:15378"/>
        <dbReference type="ChEBI" id="CHEBI:30013"/>
        <dbReference type="ChEBI" id="CHEBI:61977"/>
        <dbReference type="ChEBI" id="CHEBI:83586"/>
        <dbReference type="ChEBI" id="CHEBI:456215"/>
        <dbReference type="ChEBI" id="CHEBI:456216"/>
        <dbReference type="EC" id="2.7.11.32"/>
    </reaction>
</comment>
<evidence type="ECO:0000256" key="3">
    <source>
        <dbReference type="ARBA" id="ARBA00022741"/>
    </source>
</evidence>
<dbReference type="RefSeq" id="WP_188451461.1">
    <property type="nucleotide sequence ID" value="NZ_BMFS01000003.1"/>
</dbReference>
<evidence type="ECO:0000256" key="2">
    <source>
        <dbReference type="ARBA" id="ARBA00022679"/>
    </source>
</evidence>
<dbReference type="NCBIfam" id="NF003742">
    <property type="entry name" value="PRK05339.1"/>
    <property type="match status" value="1"/>
</dbReference>
<dbReference type="PANTHER" id="PTHR31756:SF3">
    <property type="entry name" value="PYRUVATE, PHOSPHATE DIKINASE REGULATORY PROTEIN 1, CHLOROPLASTIC"/>
    <property type="match status" value="1"/>
</dbReference>
<dbReference type="InterPro" id="IPR026565">
    <property type="entry name" value="PPDK_reg"/>
</dbReference>
<keyword evidence="4 5" id="KW-0418">Kinase</keyword>
<feature type="binding site" evidence="5">
    <location>
        <begin position="158"/>
        <end position="165"/>
    </location>
    <ligand>
        <name>ADP</name>
        <dbReference type="ChEBI" id="CHEBI:456216"/>
    </ligand>
</feature>
<comment type="function">
    <text evidence="5">Bifunctional serine/threonine kinase and phosphorylase involved in the regulation of the pyruvate, phosphate dikinase (PPDK) by catalyzing its phosphorylation/dephosphorylation.</text>
</comment>
<dbReference type="Proteomes" id="UP000648722">
    <property type="component" value="Unassembled WGS sequence"/>
</dbReference>
<proteinExistence type="inferred from homology"/>
<keyword evidence="1 5" id="KW-0723">Serine/threonine-protein kinase</keyword>
<gene>
    <name evidence="6" type="ORF">GCM10007420_10070</name>
</gene>
<comment type="similarity">
    <text evidence="5">Belongs to the pyruvate, phosphate/water dikinase regulatory protein family. PDRP subfamily.</text>
</comment>
<dbReference type="InterPro" id="IPR005177">
    <property type="entry name" value="Kinase-pyrophosphorylase"/>
</dbReference>
<organism evidence="6 7">
    <name type="scientific">Glycocaulis albus</name>
    <dbReference type="NCBI Taxonomy" id="1382801"/>
    <lineage>
        <taxon>Bacteria</taxon>
        <taxon>Pseudomonadati</taxon>
        <taxon>Pseudomonadota</taxon>
        <taxon>Alphaproteobacteria</taxon>
        <taxon>Maricaulales</taxon>
        <taxon>Maricaulaceae</taxon>
        <taxon>Glycocaulis</taxon>
    </lineage>
</organism>
<evidence type="ECO:0000256" key="5">
    <source>
        <dbReference type="HAMAP-Rule" id="MF_00921"/>
    </source>
</evidence>
<dbReference type="Pfam" id="PF03618">
    <property type="entry name" value="Kinase-PPPase"/>
    <property type="match status" value="1"/>
</dbReference>
<evidence type="ECO:0000313" key="6">
    <source>
        <dbReference type="EMBL" id="GGG96396.1"/>
    </source>
</evidence>
<keyword evidence="3 5" id="KW-0547">Nucleotide-binding</keyword>
<keyword evidence="6" id="KW-0670">Pyruvate</keyword>
<name>A0ABQ1XKS0_9PROT</name>
<evidence type="ECO:0000313" key="7">
    <source>
        <dbReference type="Proteomes" id="UP000648722"/>
    </source>
</evidence>
<evidence type="ECO:0000256" key="1">
    <source>
        <dbReference type="ARBA" id="ARBA00022527"/>
    </source>
</evidence>
<dbReference type="EMBL" id="BMFS01000003">
    <property type="protein sequence ID" value="GGG96396.1"/>
    <property type="molecule type" value="Genomic_DNA"/>
</dbReference>
<evidence type="ECO:0000256" key="4">
    <source>
        <dbReference type="ARBA" id="ARBA00022777"/>
    </source>
</evidence>
<sequence length="285" mass="31555">MPASQRAPDIKTYFHVHMISDSTGETLMSAMRASAAQFERGQPIEHLFALVRSPRQMDRALEHVAAFPGVVMYTVVNTELREALETRCAELSIPAIALLDPIETTLSAYLGAPMTGRAGAQRTLDADYYRRIEAMNYCMAHDDGQGDDLASADVILLGISRTSKTPTSIYLGNRGVRAANIPLVPETPLPPDLFSLKKPVLVGLYATPERIIQIRRNRLLNLNEDRSTEYVDEGAVKDELIFAKRLFARHNVPSIDVTRRSIEETAAKIINLLTEHRGKMSGGKP</sequence>
<accession>A0ABQ1XKS0</accession>
<reference evidence="7" key="1">
    <citation type="journal article" date="2019" name="Int. J. Syst. Evol. Microbiol.">
        <title>The Global Catalogue of Microorganisms (GCM) 10K type strain sequencing project: providing services to taxonomists for standard genome sequencing and annotation.</title>
        <authorList>
            <consortium name="The Broad Institute Genomics Platform"/>
            <consortium name="The Broad Institute Genome Sequencing Center for Infectious Disease"/>
            <person name="Wu L."/>
            <person name="Ma J."/>
        </authorList>
    </citation>
    <scope>NUCLEOTIDE SEQUENCE [LARGE SCALE GENOMIC DNA]</scope>
    <source>
        <strain evidence="7">CGMCC 1.12766</strain>
    </source>
</reference>
<comment type="catalytic activity">
    <reaction evidence="5">
        <text>N(tele)-phospho-L-histidyl/O-phospho-L-threonyl-[pyruvate, phosphate dikinase] + phosphate + H(+) = N(tele)-phospho-L-histidyl/L-threonyl-[pyruvate, phosphate dikinase] + diphosphate</text>
        <dbReference type="Rhea" id="RHEA:43696"/>
        <dbReference type="Rhea" id="RHEA-COMP:10650"/>
        <dbReference type="Rhea" id="RHEA-COMP:10651"/>
        <dbReference type="ChEBI" id="CHEBI:15378"/>
        <dbReference type="ChEBI" id="CHEBI:30013"/>
        <dbReference type="ChEBI" id="CHEBI:33019"/>
        <dbReference type="ChEBI" id="CHEBI:43474"/>
        <dbReference type="ChEBI" id="CHEBI:61977"/>
        <dbReference type="ChEBI" id="CHEBI:83586"/>
        <dbReference type="EC" id="2.7.4.27"/>
    </reaction>
</comment>
<keyword evidence="2 5" id="KW-0808">Transferase</keyword>
<dbReference type="PANTHER" id="PTHR31756">
    <property type="entry name" value="PYRUVATE, PHOSPHATE DIKINASE REGULATORY PROTEIN 1, CHLOROPLASTIC"/>
    <property type="match status" value="1"/>
</dbReference>
<dbReference type="EC" id="2.7.11.32" evidence="5"/>
<keyword evidence="7" id="KW-1185">Reference proteome</keyword>
<dbReference type="HAMAP" id="MF_00921">
    <property type="entry name" value="PDRP"/>
    <property type="match status" value="1"/>
</dbReference>
<protein>
    <recommendedName>
        <fullName evidence="5">Putative pyruvate, phosphate dikinase regulatory protein</fullName>
        <shortName evidence="5">PPDK regulatory protein</shortName>
        <ecNumber evidence="5">2.7.11.32</ecNumber>
        <ecNumber evidence="5">2.7.4.27</ecNumber>
    </recommendedName>
</protein>